<reference evidence="3" key="1">
    <citation type="journal article" date="2019" name="Int. J. Syst. Evol. Microbiol.">
        <title>The Global Catalogue of Microorganisms (GCM) 10K type strain sequencing project: providing services to taxonomists for standard genome sequencing and annotation.</title>
        <authorList>
            <consortium name="The Broad Institute Genomics Platform"/>
            <consortium name="The Broad Institute Genome Sequencing Center for Infectious Disease"/>
            <person name="Wu L."/>
            <person name="Ma J."/>
        </authorList>
    </citation>
    <scope>NUCLEOTIDE SEQUENCE [LARGE SCALE GENOMIC DNA]</scope>
    <source>
        <strain evidence="3">JCM 16924</strain>
    </source>
</reference>
<comment type="caution">
    <text evidence="2">The sequence shown here is derived from an EMBL/GenBank/DDBJ whole genome shotgun (WGS) entry which is preliminary data.</text>
</comment>
<gene>
    <name evidence="2" type="ORF">GCM10022232_88620</name>
</gene>
<accession>A0ABP7TNT8</accession>
<protein>
    <submittedName>
        <fullName evidence="2">Uncharacterized protein</fullName>
    </submittedName>
</protein>
<dbReference type="EMBL" id="BAAAZX010000046">
    <property type="protein sequence ID" value="GAA4029075.1"/>
    <property type="molecule type" value="Genomic_DNA"/>
</dbReference>
<dbReference type="RefSeq" id="WP_345571318.1">
    <property type="nucleotide sequence ID" value="NZ_BAAAZX010000046.1"/>
</dbReference>
<dbReference type="Proteomes" id="UP001500456">
    <property type="component" value="Unassembled WGS sequence"/>
</dbReference>
<organism evidence="2 3">
    <name type="scientific">Streptomyces plumbiresistens</name>
    <dbReference type="NCBI Taxonomy" id="511811"/>
    <lineage>
        <taxon>Bacteria</taxon>
        <taxon>Bacillati</taxon>
        <taxon>Actinomycetota</taxon>
        <taxon>Actinomycetes</taxon>
        <taxon>Kitasatosporales</taxon>
        <taxon>Streptomycetaceae</taxon>
        <taxon>Streptomyces</taxon>
    </lineage>
</organism>
<evidence type="ECO:0000313" key="2">
    <source>
        <dbReference type="EMBL" id="GAA4029075.1"/>
    </source>
</evidence>
<keyword evidence="3" id="KW-1185">Reference proteome</keyword>
<sequence length="79" mass="8819">MAGIAASDADVVALLMRQHGNIRNLFDEVEQTTGDERRDAPPGVWHGHRVRGQEHHARPGRRADRPHPGRCTQRHGQDG</sequence>
<evidence type="ECO:0000313" key="3">
    <source>
        <dbReference type="Proteomes" id="UP001500456"/>
    </source>
</evidence>
<evidence type="ECO:0000256" key="1">
    <source>
        <dbReference type="SAM" id="MobiDB-lite"/>
    </source>
</evidence>
<feature type="compositionally biased region" description="Basic and acidic residues" evidence="1">
    <location>
        <begin position="51"/>
        <end position="67"/>
    </location>
</feature>
<feature type="region of interest" description="Disordered" evidence="1">
    <location>
        <begin position="28"/>
        <end position="79"/>
    </location>
</feature>
<proteinExistence type="predicted"/>
<name>A0ABP7TNT8_9ACTN</name>